<name>A0A644XMF7_9ZZZZ</name>
<dbReference type="EMBL" id="VSSQ01002747">
    <property type="protein sequence ID" value="MPM17177.1"/>
    <property type="molecule type" value="Genomic_DNA"/>
</dbReference>
<comment type="caution">
    <text evidence="1">The sequence shown here is derived from an EMBL/GenBank/DDBJ whole genome shotgun (WGS) entry which is preliminary data.</text>
</comment>
<reference evidence="1" key="1">
    <citation type="submission" date="2019-08" db="EMBL/GenBank/DDBJ databases">
        <authorList>
            <person name="Kucharzyk K."/>
            <person name="Murdoch R.W."/>
            <person name="Higgins S."/>
            <person name="Loffler F."/>
        </authorList>
    </citation>
    <scope>NUCLEOTIDE SEQUENCE</scope>
</reference>
<proteinExistence type="predicted"/>
<evidence type="ECO:0000313" key="1">
    <source>
        <dbReference type="EMBL" id="MPM17177.1"/>
    </source>
</evidence>
<accession>A0A644XMF7</accession>
<sequence>MSDGVTQETLDIFARRVLAKAELLQEQEVFQENYNGVTPLGTKSPLRLYIINHGASETEVPNTNYGSPVRCLKLCKRILDEAPGNTIICTQKSKVIIDFELVLIVEYEDNSFDVMTLPMNLSSRLHYDSTITKAFVDATVIDAAGTPVIQHQNVVQPYEMLVIKTTGVNAYTNFEYTVSIPLTSFSAVLRKCELNDPTLQSYIVLRNLSYDVDVLDQFQVFTNAGNTTSIWTTMVDFSLYEDIIDKLGIDQDIEIVGTPEYVCEDTVCGCC</sequence>
<dbReference type="AlphaFoldDB" id="A0A644XMF7"/>
<organism evidence="1">
    <name type="scientific">bioreactor metagenome</name>
    <dbReference type="NCBI Taxonomy" id="1076179"/>
    <lineage>
        <taxon>unclassified sequences</taxon>
        <taxon>metagenomes</taxon>
        <taxon>ecological metagenomes</taxon>
    </lineage>
</organism>
<protein>
    <submittedName>
        <fullName evidence="1">Uncharacterized protein</fullName>
    </submittedName>
</protein>
<gene>
    <name evidence="1" type="ORF">SDC9_63565</name>
</gene>